<keyword evidence="13" id="KW-0131">Cell cycle</keyword>
<feature type="region of interest" description="Disordered" evidence="17">
    <location>
        <begin position="509"/>
        <end position="613"/>
    </location>
</feature>
<dbReference type="InterPro" id="IPR044506">
    <property type="entry name" value="CDC14_C"/>
</dbReference>
<dbReference type="GO" id="GO:0050877">
    <property type="term" value="P:nervous system process"/>
    <property type="evidence" value="ECO:0007669"/>
    <property type="project" value="UniProtKB-ARBA"/>
</dbReference>
<keyword evidence="21" id="KW-1185">Reference proteome</keyword>
<keyword evidence="8" id="KW-0378">Hydrolase</keyword>
<dbReference type="Pfam" id="PF14671">
    <property type="entry name" value="DSPn"/>
    <property type="match status" value="1"/>
</dbReference>
<dbReference type="GO" id="GO:0004722">
    <property type="term" value="F:protein serine/threonine phosphatase activity"/>
    <property type="evidence" value="ECO:0007669"/>
    <property type="project" value="UniProtKB-EC"/>
</dbReference>
<dbReference type="PROSITE" id="PS50054">
    <property type="entry name" value="TYR_PHOSPHATASE_DUAL"/>
    <property type="match status" value="1"/>
</dbReference>
<evidence type="ECO:0000256" key="14">
    <source>
        <dbReference type="ARBA" id="ARBA00037822"/>
    </source>
</evidence>
<dbReference type="Gene3D" id="3.90.190.10">
    <property type="entry name" value="Protein tyrosine phosphatase superfamily"/>
    <property type="match status" value="2"/>
</dbReference>
<evidence type="ECO:0000313" key="20">
    <source>
        <dbReference type="EMBL" id="KDR18112.1"/>
    </source>
</evidence>
<accession>A0A067RG98</accession>
<feature type="compositionally biased region" description="Basic and acidic residues" evidence="17">
    <location>
        <begin position="585"/>
        <end position="595"/>
    </location>
</feature>
<feature type="compositionally biased region" description="Basic and acidic residues" evidence="17">
    <location>
        <begin position="543"/>
        <end position="553"/>
    </location>
</feature>
<dbReference type="GO" id="GO:0005634">
    <property type="term" value="C:nucleus"/>
    <property type="evidence" value="ECO:0007669"/>
    <property type="project" value="UniProtKB-SubCell"/>
</dbReference>
<feature type="domain" description="Tyrosine-protein phosphatase" evidence="18">
    <location>
        <begin position="180"/>
        <end position="337"/>
    </location>
</feature>
<dbReference type="GO" id="GO:0005813">
    <property type="term" value="C:centrosome"/>
    <property type="evidence" value="ECO:0007669"/>
    <property type="project" value="UniProtKB-SubCell"/>
</dbReference>
<dbReference type="GO" id="GO:0060091">
    <property type="term" value="C:kinocilium"/>
    <property type="evidence" value="ECO:0007669"/>
    <property type="project" value="UniProtKB-SubCell"/>
</dbReference>
<reference evidence="20 21" key="1">
    <citation type="journal article" date="2014" name="Nat. Commun.">
        <title>Molecular traces of alternative social organization in a termite genome.</title>
        <authorList>
            <person name="Terrapon N."/>
            <person name="Li C."/>
            <person name="Robertson H.M."/>
            <person name="Ji L."/>
            <person name="Meng X."/>
            <person name="Booth W."/>
            <person name="Chen Z."/>
            <person name="Childers C.P."/>
            <person name="Glastad K.M."/>
            <person name="Gokhale K."/>
            <person name="Gowin J."/>
            <person name="Gronenberg W."/>
            <person name="Hermansen R.A."/>
            <person name="Hu H."/>
            <person name="Hunt B.G."/>
            <person name="Huylmans A.K."/>
            <person name="Khalil S.M."/>
            <person name="Mitchell R.D."/>
            <person name="Munoz-Torres M.C."/>
            <person name="Mustard J.A."/>
            <person name="Pan H."/>
            <person name="Reese J.T."/>
            <person name="Scharf M.E."/>
            <person name="Sun F."/>
            <person name="Vogel H."/>
            <person name="Xiao J."/>
            <person name="Yang W."/>
            <person name="Yang Z."/>
            <person name="Yang Z."/>
            <person name="Zhou J."/>
            <person name="Zhu J."/>
            <person name="Brent C.S."/>
            <person name="Elsik C.G."/>
            <person name="Goodisman M.A."/>
            <person name="Liberles D.A."/>
            <person name="Roe R.M."/>
            <person name="Vargo E.L."/>
            <person name="Vilcinskas A."/>
            <person name="Wang J."/>
            <person name="Bornberg-Bauer E."/>
            <person name="Korb J."/>
            <person name="Zhang G."/>
            <person name="Liebig J."/>
        </authorList>
    </citation>
    <scope>NUCLEOTIDE SEQUENCE [LARGE SCALE GENOMIC DNA]</scope>
    <source>
        <tissue evidence="20">Whole organism</tissue>
    </source>
</reference>
<proteinExistence type="inferred from homology"/>
<feature type="compositionally biased region" description="Basic residues" evidence="17">
    <location>
        <begin position="532"/>
        <end position="541"/>
    </location>
</feature>
<dbReference type="InterPro" id="IPR000387">
    <property type="entry name" value="Tyr_Pase_dom"/>
</dbReference>
<evidence type="ECO:0000256" key="7">
    <source>
        <dbReference type="ARBA" id="ARBA00022618"/>
    </source>
</evidence>
<dbReference type="GO" id="GO:0051301">
    <property type="term" value="P:cell division"/>
    <property type="evidence" value="ECO:0007669"/>
    <property type="project" value="UniProtKB-KW"/>
</dbReference>
<dbReference type="InterPro" id="IPR050561">
    <property type="entry name" value="PTP"/>
</dbReference>
<evidence type="ECO:0000256" key="1">
    <source>
        <dbReference type="ARBA" id="ARBA00004123"/>
    </source>
</evidence>
<evidence type="ECO:0000256" key="8">
    <source>
        <dbReference type="ARBA" id="ARBA00022801"/>
    </source>
</evidence>
<dbReference type="InterPro" id="IPR020422">
    <property type="entry name" value="TYR_PHOSPHATASE_DUAL_dom"/>
</dbReference>
<dbReference type="InterPro" id="IPR016130">
    <property type="entry name" value="Tyr_Pase_AS"/>
</dbReference>
<dbReference type="PROSITE" id="PS50056">
    <property type="entry name" value="TYR_PHOSPHATASE_2"/>
    <property type="match status" value="1"/>
</dbReference>
<dbReference type="Proteomes" id="UP000027135">
    <property type="component" value="Unassembled WGS sequence"/>
</dbReference>
<comment type="catalytic activity">
    <reaction evidence="15">
        <text>O-phospho-L-seryl-[protein] + H2O = L-seryl-[protein] + phosphate</text>
        <dbReference type="Rhea" id="RHEA:20629"/>
        <dbReference type="Rhea" id="RHEA-COMP:9863"/>
        <dbReference type="Rhea" id="RHEA-COMP:11604"/>
        <dbReference type="ChEBI" id="CHEBI:15377"/>
        <dbReference type="ChEBI" id="CHEBI:29999"/>
        <dbReference type="ChEBI" id="CHEBI:43474"/>
        <dbReference type="ChEBI" id="CHEBI:83421"/>
        <dbReference type="EC" id="3.1.3.16"/>
    </reaction>
</comment>
<comment type="catalytic activity">
    <reaction evidence="16">
        <text>O-phospho-L-threonyl-[protein] + H2O = L-threonyl-[protein] + phosphate</text>
        <dbReference type="Rhea" id="RHEA:47004"/>
        <dbReference type="Rhea" id="RHEA-COMP:11060"/>
        <dbReference type="Rhea" id="RHEA-COMP:11605"/>
        <dbReference type="ChEBI" id="CHEBI:15377"/>
        <dbReference type="ChEBI" id="CHEBI:30013"/>
        <dbReference type="ChEBI" id="CHEBI:43474"/>
        <dbReference type="ChEBI" id="CHEBI:61977"/>
        <dbReference type="EC" id="3.1.3.16"/>
    </reaction>
</comment>
<dbReference type="CDD" id="cd17657">
    <property type="entry name" value="CDC14_N"/>
    <property type="match status" value="1"/>
</dbReference>
<dbReference type="InterPro" id="IPR003595">
    <property type="entry name" value="Tyr_Pase_cat"/>
</dbReference>
<dbReference type="PANTHER" id="PTHR23339">
    <property type="entry name" value="TYROSINE SPECIFIC PROTEIN PHOSPHATASE AND DUAL SPECIFICITY PROTEIN PHOSPHATASE"/>
    <property type="match status" value="1"/>
</dbReference>
<organism evidence="20 21">
    <name type="scientific">Zootermopsis nevadensis</name>
    <name type="common">Dampwood termite</name>
    <dbReference type="NCBI Taxonomy" id="136037"/>
    <lineage>
        <taxon>Eukaryota</taxon>
        <taxon>Metazoa</taxon>
        <taxon>Ecdysozoa</taxon>
        <taxon>Arthropoda</taxon>
        <taxon>Hexapoda</taxon>
        <taxon>Insecta</taxon>
        <taxon>Pterygota</taxon>
        <taxon>Neoptera</taxon>
        <taxon>Polyneoptera</taxon>
        <taxon>Dictyoptera</taxon>
        <taxon>Blattodea</taxon>
        <taxon>Blattoidea</taxon>
        <taxon>Termitoidae</taxon>
        <taxon>Termopsidae</taxon>
        <taxon>Zootermopsis</taxon>
    </lineage>
</organism>
<keyword evidence="11" id="KW-0539">Nucleus</keyword>
<evidence type="ECO:0000256" key="4">
    <source>
        <dbReference type="ARBA" id="ARBA00007315"/>
    </source>
</evidence>
<dbReference type="AlphaFoldDB" id="A0A067RG98"/>
<evidence type="ECO:0000256" key="13">
    <source>
        <dbReference type="ARBA" id="ARBA00023306"/>
    </source>
</evidence>
<evidence type="ECO:0000256" key="3">
    <source>
        <dbReference type="ARBA" id="ARBA00004647"/>
    </source>
</evidence>
<dbReference type="STRING" id="136037.A0A067RG98"/>
<dbReference type="PROSITE" id="PS00383">
    <property type="entry name" value="TYR_PHOSPHATASE_1"/>
    <property type="match status" value="1"/>
</dbReference>
<evidence type="ECO:0000256" key="2">
    <source>
        <dbReference type="ARBA" id="ARBA00004300"/>
    </source>
</evidence>
<evidence type="ECO:0000259" key="19">
    <source>
        <dbReference type="PROSITE" id="PS50056"/>
    </source>
</evidence>
<dbReference type="Pfam" id="PF22785">
    <property type="entry name" value="Tc-R-P"/>
    <property type="match status" value="1"/>
</dbReference>
<feature type="region of interest" description="Disordered" evidence="17">
    <location>
        <begin position="458"/>
        <end position="489"/>
    </location>
</feature>
<evidence type="ECO:0000256" key="15">
    <source>
        <dbReference type="ARBA" id="ARBA00047761"/>
    </source>
</evidence>
<dbReference type="GO" id="GO:0000922">
    <property type="term" value="C:spindle pole"/>
    <property type="evidence" value="ECO:0007669"/>
    <property type="project" value="UniProtKB-SubCell"/>
</dbReference>
<name>A0A067RG98_ZOONE</name>
<feature type="compositionally biased region" description="Low complexity" evidence="17">
    <location>
        <begin position="522"/>
        <end position="531"/>
    </location>
</feature>
<dbReference type="CDD" id="cd14499">
    <property type="entry name" value="CDC14_C"/>
    <property type="match status" value="1"/>
</dbReference>
<keyword evidence="10" id="KW-0206">Cytoskeleton</keyword>
<dbReference type="FunCoup" id="A0A067RG98">
    <property type="interactions" value="26"/>
</dbReference>
<evidence type="ECO:0000256" key="12">
    <source>
        <dbReference type="ARBA" id="ARBA00023273"/>
    </source>
</evidence>
<comment type="subcellular location">
    <subcellularLocation>
        <location evidence="14">Cell projection</location>
        <location evidence="14">Kinocilium</location>
    </subcellularLocation>
    <subcellularLocation>
        <location evidence="2">Cytoplasm</location>
        <location evidence="2">Cytoskeleton</location>
        <location evidence="2">Microtubule organizing center</location>
        <location evidence="2">Centrosome</location>
    </subcellularLocation>
    <subcellularLocation>
        <location evidence="3">Cytoplasm</location>
        <location evidence="3">Cytoskeleton</location>
        <location evidence="3">Spindle pole</location>
    </subcellularLocation>
    <subcellularLocation>
        <location evidence="1">Nucleus</location>
    </subcellularLocation>
</comment>
<evidence type="ECO:0000313" key="21">
    <source>
        <dbReference type="Proteomes" id="UP000027135"/>
    </source>
</evidence>
<dbReference type="SUPFAM" id="SSF52799">
    <property type="entry name" value="(Phosphotyrosine protein) phosphatases II"/>
    <property type="match status" value="2"/>
</dbReference>
<evidence type="ECO:0000256" key="5">
    <source>
        <dbReference type="ARBA" id="ARBA00022490"/>
    </source>
</evidence>
<evidence type="ECO:0000259" key="18">
    <source>
        <dbReference type="PROSITE" id="PS50054"/>
    </source>
</evidence>
<keyword evidence="9" id="KW-0904">Protein phosphatase</keyword>
<dbReference type="OMA" id="ADFIRIC"/>
<comment type="similarity">
    <text evidence="4">Belongs to the protein-tyrosine phosphatase family. Non-receptor class CDC14 subfamily.</text>
</comment>
<gene>
    <name evidence="20" type="ORF">L798_07654</name>
</gene>
<dbReference type="eggNOG" id="KOG1720">
    <property type="taxonomic scope" value="Eukaryota"/>
</dbReference>
<dbReference type="EMBL" id="KK852702">
    <property type="protein sequence ID" value="KDR18112.1"/>
    <property type="molecule type" value="Genomic_DNA"/>
</dbReference>
<dbReference type="InterPro" id="IPR029021">
    <property type="entry name" value="Prot-tyrosine_phosphatase-like"/>
</dbReference>
<keyword evidence="5" id="KW-0963">Cytoplasm</keyword>
<feature type="compositionally biased region" description="Polar residues" evidence="17">
    <location>
        <begin position="478"/>
        <end position="489"/>
    </location>
</feature>
<feature type="domain" description="Tyrosine specific protein phosphatases" evidence="19">
    <location>
        <begin position="263"/>
        <end position="325"/>
    </location>
</feature>
<evidence type="ECO:0000256" key="16">
    <source>
        <dbReference type="ARBA" id="ARBA00048336"/>
    </source>
</evidence>
<dbReference type="InterPro" id="IPR029260">
    <property type="entry name" value="DSPn"/>
</dbReference>
<dbReference type="InParanoid" id="A0A067RG98"/>
<evidence type="ECO:0000256" key="17">
    <source>
        <dbReference type="SAM" id="MobiDB-lite"/>
    </source>
</evidence>
<keyword evidence="6" id="KW-0597">Phosphoprotein</keyword>
<evidence type="ECO:0000256" key="11">
    <source>
        <dbReference type="ARBA" id="ARBA00023242"/>
    </source>
</evidence>
<evidence type="ECO:0000256" key="10">
    <source>
        <dbReference type="ARBA" id="ARBA00023212"/>
    </source>
</evidence>
<dbReference type="FunFam" id="3.90.190.10:FF:000006">
    <property type="entry name" value="Dual specificity protein phosphatase CDC14B"/>
    <property type="match status" value="1"/>
</dbReference>
<dbReference type="FunFam" id="3.90.190.10:FF:000032">
    <property type="entry name" value="dual specificity protein phosphatase CDC14A isoform X1"/>
    <property type="match status" value="1"/>
</dbReference>
<evidence type="ECO:0000256" key="6">
    <source>
        <dbReference type="ARBA" id="ARBA00022553"/>
    </source>
</evidence>
<keyword evidence="7" id="KW-0132">Cell division</keyword>
<protein>
    <submittedName>
        <fullName evidence="20">Dual specificity protein phosphatase CDC14A</fullName>
    </submittedName>
</protein>
<keyword evidence="12" id="KW-0966">Cell projection</keyword>
<sequence length="738" mass="83776">MDEGNEVLVCASEYVKDRLYFVTLRTTVKPKSTANTHYFSVDDELVYENFYADFGPLNLAMLYRYCQKLNKKLKSFSLAKKKIVHYTTMDAQKRVNAAFLIASYVIIYLKKTPEEAYRPLIGGTNPPFLPFRDASFGMSVYHITLMDCLHAVYKALNLGFFNFEDFDVDEYEYYERVENGDLNWIVPQKFLAFCGPHAKSKIENGYPLHAPEAYFAYFRRNDVTTVIRLNKKIYDANRFVEAGFDHRDLFFIDGSTPSDPIMKQFLAIAESARGAIAVHCKAGLGRTGSLIGCYIMKHYHFSAHETIAWIRMCRPGSIIGHQQQWLEDKQSHMWLQGDLLRSQNDENTNVYPKHVYGIYSVRNNKSLCFELNTQNGKVVKKDSKATDNVSRILHKVDTMKLDDQEDENKNETSFRRKLELIEDAASQNSDEPNRNIAVMTQGDKLNQIKALRRHPRSVTTGAVHLEDGRPHTRAKSQPFRSGQQQQMPNTILSPLKAAKVSSTIVAAHNKEKDVVSTKRTSRTTTAMTKSRSCSRPKRSNGLRKQDCAAKEVKGSSSAVVAQQRHKSQSTATPPPHRKISPTSQCKKDDCVMIKERGKRPLSSSREKQSSRLSKAICCPKGESVVEKTSSSSSLSQSPFPSSKLELKFSNSSLQQTFSSVALSSEQDEMQKDGFESLGKKVVSPKLRLREKLHKDLDTGTNIFKHRMIKRTTVTSIKRTTVLNSKVIRRKTSLEKDSN</sequence>
<dbReference type="SMART" id="SM00404">
    <property type="entry name" value="PTPc_motif"/>
    <property type="match status" value="1"/>
</dbReference>
<evidence type="ECO:0000256" key="9">
    <source>
        <dbReference type="ARBA" id="ARBA00022912"/>
    </source>
</evidence>